<reference evidence="13 14" key="1">
    <citation type="submission" date="2024-04" db="EMBL/GenBank/DDBJ databases">
        <title>Symmetric and asymmetric DNA N6-adenine methylation regulates different biological responses in Mucorales.</title>
        <authorList>
            <consortium name="Lawrence Berkeley National Laboratory"/>
            <person name="Lax C."/>
            <person name="Mondo S.J."/>
            <person name="Osorio-Concepcion M."/>
            <person name="Muszewska A."/>
            <person name="Corrochano-Luque M."/>
            <person name="Gutierrez G."/>
            <person name="Riley R."/>
            <person name="Lipzen A."/>
            <person name="Guo J."/>
            <person name="Hundley H."/>
            <person name="Amirebrahimi M."/>
            <person name="Ng V."/>
            <person name="Lorenzo-Gutierrez D."/>
            <person name="Binder U."/>
            <person name="Yang J."/>
            <person name="Song Y."/>
            <person name="Canovas D."/>
            <person name="Navarro E."/>
            <person name="Freitag M."/>
            <person name="Gabaldon T."/>
            <person name="Grigoriev I.V."/>
            <person name="Corrochano L.M."/>
            <person name="Nicolas F.E."/>
            <person name="Garre V."/>
        </authorList>
    </citation>
    <scope>NUCLEOTIDE SEQUENCE [LARGE SCALE GENOMIC DNA]</scope>
    <source>
        <strain evidence="13 14">L51</strain>
    </source>
</reference>
<dbReference type="PRINTS" id="PR00363">
    <property type="entry name" value="CYTOCHROMEB5"/>
</dbReference>
<evidence type="ECO:0000256" key="4">
    <source>
        <dbReference type="ARBA" id="ARBA00022692"/>
    </source>
</evidence>
<dbReference type="Gene3D" id="3.10.120.10">
    <property type="entry name" value="Cytochrome b5-like heme/steroid binding domain"/>
    <property type="match status" value="1"/>
</dbReference>
<dbReference type="InterPro" id="IPR001199">
    <property type="entry name" value="Cyt_B5-like_heme/steroid-bd"/>
</dbReference>
<organism evidence="13 14">
    <name type="scientific">Phycomyces blakesleeanus</name>
    <dbReference type="NCBI Taxonomy" id="4837"/>
    <lineage>
        <taxon>Eukaryota</taxon>
        <taxon>Fungi</taxon>
        <taxon>Fungi incertae sedis</taxon>
        <taxon>Mucoromycota</taxon>
        <taxon>Mucoromycotina</taxon>
        <taxon>Mucoromycetes</taxon>
        <taxon>Mucorales</taxon>
        <taxon>Phycomycetaceae</taxon>
        <taxon>Phycomyces</taxon>
    </lineage>
</organism>
<dbReference type="InterPro" id="IPR005804">
    <property type="entry name" value="FA_desaturase_dom"/>
</dbReference>
<keyword evidence="9" id="KW-0443">Lipid metabolism</keyword>
<dbReference type="Pfam" id="PF00173">
    <property type="entry name" value="Cyt-b5"/>
    <property type="match status" value="1"/>
</dbReference>
<evidence type="ECO:0000256" key="5">
    <source>
        <dbReference type="ARBA" id="ARBA00022723"/>
    </source>
</evidence>
<evidence type="ECO:0000256" key="1">
    <source>
        <dbReference type="ARBA" id="ARBA00004141"/>
    </source>
</evidence>
<dbReference type="CDD" id="cd03506">
    <property type="entry name" value="Delta6-FADS-like"/>
    <property type="match status" value="1"/>
</dbReference>
<dbReference type="InterPro" id="IPR018506">
    <property type="entry name" value="Cyt_B5_heme-BS"/>
</dbReference>
<accession>A0ABR3AUU6</accession>
<evidence type="ECO:0000256" key="2">
    <source>
        <dbReference type="ARBA" id="ARBA00009295"/>
    </source>
</evidence>
<dbReference type="SMART" id="SM01117">
    <property type="entry name" value="Cyt-b5"/>
    <property type="match status" value="1"/>
</dbReference>
<sequence length="467" mass="52776">MAPNATEAMAMPVFTREEFNAINQQVKDGVEGAKKYIVVDNKLYDITDFVADHPGGEKVLLTHVGKDATDVFHAMHPPSAYEMLANHYVGDLEPKAPAPVSVETQAGIDFAVEMRELREKLDKEGYFNASTLFYIYKVLSTLMLCGTSMTILYFYGRTSTPAVIVAAVILGIFWQQCGWLAHDFGHHQSSKDREMNDVLLVFLGNFCQGFSLSWWKNKHNTHHASTNVSGHDPDIDTAPVLLWDELASANYYGSLEDTPGPVTRFLAENVLPYQTRYYFFILAFARISWAMQSLSYSFNAGAINKSAKLNFYERASLVSHWILFTAATLTWIDSFRNMALFFVISQSVTGYALAFVFALNHNGMPVISQEKAEEMEFYEIQTITGRDVTMGAFGDWFFGGLNYQIEHHLFPDMPRHNLPKVKPMVKLLCKKYNITYHDTSVIKGTFEVLEALDVVQKLSLKLSKKAF</sequence>
<feature type="domain" description="Cytochrome b5 heme-binding" evidence="12">
    <location>
        <begin position="11"/>
        <end position="93"/>
    </location>
</feature>
<feature type="transmembrane region" description="Helical" evidence="11">
    <location>
        <begin position="133"/>
        <end position="156"/>
    </location>
</feature>
<keyword evidence="4 11" id="KW-0812">Transmembrane</keyword>
<evidence type="ECO:0000256" key="10">
    <source>
        <dbReference type="ARBA" id="ARBA00023136"/>
    </source>
</evidence>
<dbReference type="PANTHER" id="PTHR19353">
    <property type="entry name" value="FATTY ACID DESATURASE 2"/>
    <property type="match status" value="1"/>
</dbReference>
<keyword evidence="6 11" id="KW-1133">Transmembrane helix</keyword>
<keyword evidence="3" id="KW-0349">Heme</keyword>
<comment type="subcellular location">
    <subcellularLocation>
        <location evidence="1">Membrane</location>
        <topology evidence="1">Multi-pass membrane protein</topology>
    </subcellularLocation>
</comment>
<gene>
    <name evidence="13" type="ORF">J3Q64DRAFT_1750640</name>
</gene>
<keyword evidence="10 11" id="KW-0472">Membrane</keyword>
<evidence type="ECO:0000256" key="11">
    <source>
        <dbReference type="SAM" id="Phobius"/>
    </source>
</evidence>
<keyword evidence="7" id="KW-0560">Oxidoreductase</keyword>
<evidence type="ECO:0000313" key="13">
    <source>
        <dbReference type="EMBL" id="KAL0082912.1"/>
    </source>
</evidence>
<dbReference type="PROSITE" id="PS00191">
    <property type="entry name" value="CYTOCHROME_B5_1"/>
    <property type="match status" value="1"/>
</dbReference>
<comment type="caution">
    <text evidence="13">The sequence shown here is derived from an EMBL/GenBank/DDBJ whole genome shotgun (WGS) entry which is preliminary data.</text>
</comment>
<dbReference type="InterPro" id="IPR036400">
    <property type="entry name" value="Cyt_B5-like_heme/steroid_sf"/>
</dbReference>
<keyword evidence="8" id="KW-0408">Iron</keyword>
<keyword evidence="5" id="KW-0479">Metal-binding</keyword>
<feature type="transmembrane region" description="Helical" evidence="11">
    <location>
        <begin position="197"/>
        <end position="215"/>
    </location>
</feature>
<evidence type="ECO:0000256" key="7">
    <source>
        <dbReference type="ARBA" id="ARBA00023002"/>
    </source>
</evidence>
<dbReference type="SUPFAM" id="SSF55856">
    <property type="entry name" value="Cytochrome b5-like heme/steroid binding domain"/>
    <property type="match status" value="1"/>
</dbReference>
<protein>
    <submittedName>
        <fullName evidence="13">Delta-6-fatty acid desaturase</fullName>
    </submittedName>
</protein>
<dbReference type="PIRSF" id="PIRSF015921">
    <property type="entry name" value="FA_sphinglp_des"/>
    <property type="match status" value="1"/>
</dbReference>
<keyword evidence="14" id="KW-1185">Reference proteome</keyword>
<evidence type="ECO:0000256" key="8">
    <source>
        <dbReference type="ARBA" id="ARBA00023004"/>
    </source>
</evidence>
<feature type="transmembrane region" description="Helical" evidence="11">
    <location>
        <begin position="162"/>
        <end position="185"/>
    </location>
</feature>
<dbReference type="EMBL" id="JBCLYO010000014">
    <property type="protein sequence ID" value="KAL0082912.1"/>
    <property type="molecule type" value="Genomic_DNA"/>
</dbReference>
<evidence type="ECO:0000313" key="14">
    <source>
        <dbReference type="Proteomes" id="UP001448207"/>
    </source>
</evidence>
<dbReference type="Pfam" id="PF00487">
    <property type="entry name" value="FA_desaturase"/>
    <property type="match status" value="1"/>
</dbReference>
<evidence type="ECO:0000256" key="9">
    <source>
        <dbReference type="ARBA" id="ARBA00023098"/>
    </source>
</evidence>
<feature type="transmembrane region" description="Helical" evidence="11">
    <location>
        <begin position="338"/>
        <end position="359"/>
    </location>
</feature>
<evidence type="ECO:0000259" key="12">
    <source>
        <dbReference type="PROSITE" id="PS50255"/>
    </source>
</evidence>
<name>A0ABR3AUU6_PHYBL</name>
<dbReference type="InterPro" id="IPR012171">
    <property type="entry name" value="Fatty_acid_desaturase"/>
</dbReference>
<feature type="transmembrane region" description="Helical" evidence="11">
    <location>
        <begin position="311"/>
        <end position="332"/>
    </location>
</feature>
<dbReference type="Proteomes" id="UP001448207">
    <property type="component" value="Unassembled WGS sequence"/>
</dbReference>
<proteinExistence type="inferred from homology"/>
<evidence type="ECO:0000256" key="3">
    <source>
        <dbReference type="ARBA" id="ARBA00022617"/>
    </source>
</evidence>
<dbReference type="PROSITE" id="PS50255">
    <property type="entry name" value="CYTOCHROME_B5_2"/>
    <property type="match status" value="1"/>
</dbReference>
<comment type="similarity">
    <text evidence="2">Belongs to the fatty acid desaturase type 1 family.</text>
</comment>
<dbReference type="PANTHER" id="PTHR19353:SF88">
    <property type="entry name" value="DELTA(5) FATTY ACID DESATURASE FAT-4"/>
    <property type="match status" value="1"/>
</dbReference>
<evidence type="ECO:0000256" key="6">
    <source>
        <dbReference type="ARBA" id="ARBA00022989"/>
    </source>
</evidence>